<dbReference type="Proteomes" id="UP000565711">
    <property type="component" value="Unassembled WGS sequence"/>
</dbReference>
<dbReference type="EMBL" id="JAAXOP010000019">
    <property type="protein sequence ID" value="NKY53685.1"/>
    <property type="molecule type" value="Genomic_DNA"/>
</dbReference>
<gene>
    <name evidence="2" type="ORF">HGA08_26160</name>
</gene>
<reference evidence="2 3" key="1">
    <citation type="submission" date="2020-04" db="EMBL/GenBank/DDBJ databases">
        <title>MicrobeNet Type strains.</title>
        <authorList>
            <person name="Nicholson A.C."/>
        </authorList>
    </citation>
    <scope>NUCLEOTIDE SEQUENCE [LARGE SCALE GENOMIC DNA]</scope>
    <source>
        <strain evidence="2 3">JCM 12354</strain>
    </source>
</reference>
<organism evidence="2 3">
    <name type="scientific">Nocardia vermiculata</name>
    <dbReference type="NCBI Taxonomy" id="257274"/>
    <lineage>
        <taxon>Bacteria</taxon>
        <taxon>Bacillati</taxon>
        <taxon>Actinomycetota</taxon>
        <taxon>Actinomycetes</taxon>
        <taxon>Mycobacteriales</taxon>
        <taxon>Nocardiaceae</taxon>
        <taxon>Nocardia</taxon>
    </lineage>
</organism>
<evidence type="ECO:0000313" key="2">
    <source>
        <dbReference type="EMBL" id="NKY53685.1"/>
    </source>
</evidence>
<sequence length="119" mass="12373">MSISALGWRKSTYSGTNGGECVEVAVRGGDVLVRDSKYLRDPANDPRAQPVISVPVELWSQVLDLALSAGSGTVGGALAIVVEDDGSASVRSGEFTLVYTAHEWDAFVKGVADGEFAAA</sequence>
<dbReference type="Pfam" id="PF04149">
    <property type="entry name" value="DUF397"/>
    <property type="match status" value="1"/>
</dbReference>
<protein>
    <submittedName>
        <fullName evidence="2">DUF397 domain-containing protein</fullName>
    </submittedName>
</protein>
<evidence type="ECO:0000259" key="1">
    <source>
        <dbReference type="Pfam" id="PF04149"/>
    </source>
</evidence>
<dbReference type="InterPro" id="IPR007278">
    <property type="entry name" value="DUF397"/>
</dbReference>
<dbReference type="RefSeq" id="WP_084475225.1">
    <property type="nucleotide sequence ID" value="NZ_JAAXOP010000019.1"/>
</dbReference>
<accession>A0A846Y5V9</accession>
<comment type="caution">
    <text evidence="2">The sequence shown here is derived from an EMBL/GenBank/DDBJ whole genome shotgun (WGS) entry which is preliminary data.</text>
</comment>
<name>A0A846Y5V9_9NOCA</name>
<evidence type="ECO:0000313" key="3">
    <source>
        <dbReference type="Proteomes" id="UP000565711"/>
    </source>
</evidence>
<proteinExistence type="predicted"/>
<dbReference type="AlphaFoldDB" id="A0A846Y5V9"/>
<feature type="domain" description="DUF397" evidence="1">
    <location>
        <begin position="7"/>
        <end position="61"/>
    </location>
</feature>
<keyword evidence="3" id="KW-1185">Reference proteome</keyword>